<dbReference type="EMBL" id="PUHP01000464">
    <property type="protein sequence ID" value="TQN69836.1"/>
    <property type="molecule type" value="Genomic_DNA"/>
</dbReference>
<name>A0A5Q4BT82_9PEZI</name>
<dbReference type="AlphaFoldDB" id="A0A5Q4BT82"/>
<protein>
    <submittedName>
        <fullName evidence="1">Uncharacterized protein</fullName>
    </submittedName>
</protein>
<dbReference type="Proteomes" id="UP000326340">
    <property type="component" value="Unassembled WGS sequence"/>
</dbReference>
<organism evidence="1 2">
    <name type="scientific">Colletotrichum shisoi</name>
    <dbReference type="NCBI Taxonomy" id="2078593"/>
    <lineage>
        <taxon>Eukaryota</taxon>
        <taxon>Fungi</taxon>
        <taxon>Dikarya</taxon>
        <taxon>Ascomycota</taxon>
        <taxon>Pezizomycotina</taxon>
        <taxon>Sordariomycetes</taxon>
        <taxon>Hypocreomycetidae</taxon>
        <taxon>Glomerellales</taxon>
        <taxon>Glomerellaceae</taxon>
        <taxon>Colletotrichum</taxon>
        <taxon>Colletotrichum destructivum species complex</taxon>
    </lineage>
</organism>
<evidence type="ECO:0000313" key="2">
    <source>
        <dbReference type="Proteomes" id="UP000326340"/>
    </source>
</evidence>
<reference evidence="1 2" key="1">
    <citation type="journal article" date="2019" name="Sci. Rep.">
        <title>Colletotrichum shisoi sp. nov., an anthracnose pathogen of Perilla frutescens in Japan: molecular phylogenetic, morphological and genomic evidence.</title>
        <authorList>
            <person name="Gan P."/>
            <person name="Tsushima A."/>
            <person name="Hiroyama R."/>
            <person name="Narusaka M."/>
            <person name="Takano Y."/>
            <person name="Narusaka Y."/>
            <person name="Kawaradani M."/>
            <person name="Damm U."/>
            <person name="Shirasu K."/>
        </authorList>
    </citation>
    <scope>NUCLEOTIDE SEQUENCE [LARGE SCALE GENOMIC DNA]</scope>
    <source>
        <strain evidence="1 2">PG-2018a</strain>
    </source>
</reference>
<accession>A0A5Q4BT82</accession>
<keyword evidence="2" id="KW-1185">Reference proteome</keyword>
<proteinExistence type="predicted"/>
<comment type="caution">
    <text evidence="1">The sequence shown here is derived from an EMBL/GenBank/DDBJ whole genome shotgun (WGS) entry which is preliminary data.</text>
</comment>
<sequence>MSVKFRVNDTSKSYRDYGVDGYLADTLCADENVKISERYPEVIVQEFYEDPRN</sequence>
<evidence type="ECO:0000313" key="1">
    <source>
        <dbReference type="EMBL" id="TQN69836.1"/>
    </source>
</evidence>
<gene>
    <name evidence="1" type="ORF">CSHISOI_05673</name>
</gene>